<dbReference type="OrthoDB" id="25856at10239"/>
<reference evidence="2" key="2">
    <citation type="submission" date="2015-01" db="EMBL/GenBank/DDBJ databases">
        <title>Complete Genome of Bacillus megaterium Siphophage Stills.</title>
        <authorList>
            <person name="Lee S.S."/>
            <person name="Kongari R.R."/>
            <person name="Hernandez A.C."/>
            <person name="Everett G.F.K."/>
        </authorList>
    </citation>
    <scope>NUCLEOTIDE SEQUENCE [LARGE SCALE GENOMIC DNA]</scope>
</reference>
<evidence type="ECO:0000313" key="2">
    <source>
        <dbReference type="Proteomes" id="UP000033016"/>
    </source>
</evidence>
<sequence>MKKNSTSDELRGLLEGENEETLREIIAVITYYYGYRSGQCSGSKNLSEIIAKMQEEKLVKSK</sequence>
<organism evidence="1 2">
    <name type="scientific">Bacillus phage Stills</name>
    <dbReference type="NCBI Taxonomy" id="1610833"/>
    <lineage>
        <taxon>Viruses</taxon>
        <taxon>Duplodnaviria</taxon>
        <taxon>Heunggongvirae</taxon>
        <taxon>Uroviricota</taxon>
        <taxon>Caudoviricetes</taxon>
        <taxon>Slashvirus</taxon>
        <taxon>Slashvirus stills</taxon>
    </lineage>
</organism>
<reference evidence="1 2" key="1">
    <citation type="journal article" date="2015" name="Genome Announc.">
        <title>Complete Genome Sequence of Bacillus megaterium Siphophage Stills.</title>
        <authorList>
            <person name="Lee S.S."/>
            <person name="Kongari R.R."/>
            <person name="Hernandez A.C."/>
            <person name="Kuty Everett G.F."/>
        </authorList>
    </citation>
    <scope>NUCLEOTIDE SEQUENCE [LARGE SCALE GENOMIC DNA]</scope>
</reference>
<proteinExistence type="predicted"/>
<dbReference type="KEGG" id="vg:26661081"/>
<dbReference type="RefSeq" id="YP_009196973.1">
    <property type="nucleotide sequence ID" value="NC_028777.1"/>
</dbReference>
<dbReference type="GeneID" id="26661081"/>
<name>A0A0E3T5M3_9CAUD</name>
<protein>
    <submittedName>
        <fullName evidence="1">Uncharacterized protein</fullName>
    </submittedName>
</protein>
<keyword evidence="2" id="KW-1185">Reference proteome</keyword>
<accession>A0A0E3T5M3</accession>
<dbReference type="EMBL" id="KP696448">
    <property type="protein sequence ID" value="AKC02716.1"/>
    <property type="molecule type" value="Genomic_DNA"/>
</dbReference>
<gene>
    <name evidence="1" type="ORF">CPT_Stills88</name>
</gene>
<evidence type="ECO:0000313" key="1">
    <source>
        <dbReference type="EMBL" id="AKC02716.1"/>
    </source>
</evidence>
<dbReference type="Proteomes" id="UP000033016">
    <property type="component" value="Segment"/>
</dbReference>